<proteinExistence type="predicted"/>
<evidence type="ECO:0000259" key="8">
    <source>
        <dbReference type="PROSITE" id="PS50893"/>
    </source>
</evidence>
<dbReference type="RefSeq" id="WP_112352492.1">
    <property type="nucleotide sequence ID" value="NZ_LS483452.1"/>
</dbReference>
<dbReference type="GO" id="GO:0016887">
    <property type="term" value="F:ATP hydrolysis activity"/>
    <property type="evidence" value="ECO:0007669"/>
    <property type="project" value="InterPro"/>
</dbReference>
<keyword evidence="3" id="KW-1003">Cell membrane</keyword>
<evidence type="ECO:0000256" key="2">
    <source>
        <dbReference type="ARBA" id="ARBA00022448"/>
    </source>
</evidence>
<dbReference type="SMART" id="SM00382">
    <property type="entry name" value="AAA"/>
    <property type="match status" value="1"/>
</dbReference>
<dbReference type="PANTHER" id="PTHR43166">
    <property type="entry name" value="AMINO ACID IMPORT ATP-BINDING PROTEIN"/>
    <property type="match status" value="1"/>
</dbReference>
<dbReference type="InterPro" id="IPR027417">
    <property type="entry name" value="P-loop_NTPase"/>
</dbReference>
<reference evidence="10" key="1">
    <citation type="submission" date="2018-06" db="EMBL/GenBank/DDBJ databases">
        <authorList>
            <person name="Cea G.-C."/>
            <person name="William W."/>
        </authorList>
    </citation>
    <scope>NUCLEOTIDE SEQUENCE [LARGE SCALE GENOMIC DNA]</scope>
    <source>
        <strain evidence="10">DB21MT-2</strain>
    </source>
</reference>
<dbReference type="Proteomes" id="UP000250123">
    <property type="component" value="Chromosome SHEWBE"/>
</dbReference>
<dbReference type="GO" id="GO:0005886">
    <property type="term" value="C:plasma membrane"/>
    <property type="evidence" value="ECO:0007669"/>
    <property type="project" value="UniProtKB-SubCell"/>
</dbReference>
<dbReference type="Pfam" id="PF00005">
    <property type="entry name" value="ABC_tran"/>
    <property type="match status" value="1"/>
</dbReference>
<accession>A0A330M1Y3</accession>
<gene>
    <name evidence="9" type="ORF">SHEWBE_2279</name>
</gene>
<dbReference type="KEGG" id="sbk:SHEWBE_2279"/>
<protein>
    <submittedName>
        <fullName evidence="9">Putative phosphonate ABC transporter, ATP-binding protein</fullName>
    </submittedName>
</protein>
<sequence length="229" mass="25205">MITFENLTLKYADKLAIDSLSLTIEAGEKVAIIGTSGAGKSTLLAHLYLLLKDNAAYCSQKQGLVDGLSTYHNVYMGALAKHHWVYNLANLIAPFKKPLSEVNDLCRKLELDFHLSKKLSTLSGGQRQRVALARALYQGQSIFIGDEPFSALDPIMAKRLLDLVFARHETVIMVLHDKSAALTHFDRVIGLSQGQLKLDIPHGEITSNHIDELYSGSVAEIVPETLNHA</sequence>
<evidence type="ECO:0000256" key="6">
    <source>
        <dbReference type="ARBA" id="ARBA00022967"/>
    </source>
</evidence>
<dbReference type="Gene3D" id="3.40.50.300">
    <property type="entry name" value="P-loop containing nucleotide triphosphate hydrolases"/>
    <property type="match status" value="1"/>
</dbReference>
<keyword evidence="7" id="KW-0472">Membrane</keyword>
<evidence type="ECO:0000256" key="4">
    <source>
        <dbReference type="ARBA" id="ARBA00022741"/>
    </source>
</evidence>
<evidence type="ECO:0000313" key="9">
    <source>
        <dbReference type="EMBL" id="SQH76242.1"/>
    </source>
</evidence>
<dbReference type="PROSITE" id="PS50893">
    <property type="entry name" value="ABC_TRANSPORTER_2"/>
    <property type="match status" value="1"/>
</dbReference>
<dbReference type="OrthoDB" id="5292475at2"/>
<comment type="subcellular location">
    <subcellularLocation>
        <location evidence="1">Cell inner membrane</location>
        <topology evidence="1">Peripheral membrane protein</topology>
    </subcellularLocation>
</comment>
<evidence type="ECO:0000256" key="5">
    <source>
        <dbReference type="ARBA" id="ARBA00022840"/>
    </source>
</evidence>
<evidence type="ECO:0000313" key="10">
    <source>
        <dbReference type="Proteomes" id="UP000250123"/>
    </source>
</evidence>
<dbReference type="InterPro" id="IPR003439">
    <property type="entry name" value="ABC_transporter-like_ATP-bd"/>
</dbReference>
<dbReference type="InterPro" id="IPR017871">
    <property type="entry name" value="ABC_transporter-like_CS"/>
</dbReference>
<feature type="domain" description="ABC transporter" evidence="8">
    <location>
        <begin position="2"/>
        <end position="218"/>
    </location>
</feature>
<name>A0A330M1Y3_9GAMM</name>
<evidence type="ECO:0000256" key="1">
    <source>
        <dbReference type="ARBA" id="ARBA00004417"/>
    </source>
</evidence>
<keyword evidence="2" id="KW-0813">Transport</keyword>
<organism evidence="9 10">
    <name type="scientific">Shewanella benthica</name>
    <dbReference type="NCBI Taxonomy" id="43661"/>
    <lineage>
        <taxon>Bacteria</taxon>
        <taxon>Pseudomonadati</taxon>
        <taxon>Pseudomonadota</taxon>
        <taxon>Gammaproteobacteria</taxon>
        <taxon>Alteromonadales</taxon>
        <taxon>Shewanellaceae</taxon>
        <taxon>Shewanella</taxon>
    </lineage>
</organism>
<dbReference type="PANTHER" id="PTHR43166:SF6">
    <property type="entry name" value="PHOSPHONATES IMPORT ATP-BINDING PROTEIN PHNC"/>
    <property type="match status" value="1"/>
</dbReference>
<evidence type="ECO:0000256" key="7">
    <source>
        <dbReference type="ARBA" id="ARBA00023136"/>
    </source>
</evidence>
<keyword evidence="5 9" id="KW-0067">ATP-binding</keyword>
<dbReference type="InterPro" id="IPR050086">
    <property type="entry name" value="MetN_ABC_transporter-like"/>
</dbReference>
<dbReference type="AlphaFoldDB" id="A0A330M1Y3"/>
<dbReference type="PROSITE" id="PS00211">
    <property type="entry name" value="ABC_TRANSPORTER_1"/>
    <property type="match status" value="1"/>
</dbReference>
<dbReference type="GO" id="GO:0005524">
    <property type="term" value="F:ATP binding"/>
    <property type="evidence" value="ECO:0007669"/>
    <property type="project" value="UniProtKB-KW"/>
</dbReference>
<dbReference type="SUPFAM" id="SSF52540">
    <property type="entry name" value="P-loop containing nucleoside triphosphate hydrolases"/>
    <property type="match status" value="1"/>
</dbReference>
<evidence type="ECO:0000256" key="3">
    <source>
        <dbReference type="ARBA" id="ARBA00022475"/>
    </source>
</evidence>
<dbReference type="EMBL" id="LS483452">
    <property type="protein sequence ID" value="SQH76242.1"/>
    <property type="molecule type" value="Genomic_DNA"/>
</dbReference>
<dbReference type="InterPro" id="IPR003593">
    <property type="entry name" value="AAA+_ATPase"/>
</dbReference>
<keyword evidence="4" id="KW-0547">Nucleotide-binding</keyword>
<keyword evidence="6" id="KW-1278">Translocase</keyword>